<accession>A0ABN9Q664</accession>
<sequence>MASLWAEDGAAPASGGTSGGMFGSLKPSADAGDTFAMAIRGDGAAAGGAGAVPKSAEKVCVVCGEPSDKNMCRLHRRCYDCIYRDSITEEAKKDGTNERFVNIFGDDKQRKKGFKDKTTAYRVIADFGVQFPEGTNKTGVKRGKIDLAQYVHSEGVEARQFRENKDPILDKELFTNKLQTERGWTPARALELWECEWARGVWRKHWGGPPWSKEQMEVPANMFGGESNTGQAGTYESKALLSSSKASTLRDEDKKKIKDECHFGFNMTPIPCDQKDLSRPLPATAWTLEGGKQGQERATTKSMLAAASGAVADDHAKAEATLGAKVKSEIKEEAEADPKKATKDIALLRLEAKEAIEKVLEKLKKDVRAKICVAFEALSTGKYSREGVSMDLLDRNMVIGLLWLGAKVSSGLRPVSAVPGCLGPQGDRAARPNASEPYFYNLLTLRVSSQAHPPRTGSRGELP</sequence>
<protein>
    <submittedName>
        <fullName evidence="2">Uncharacterized protein</fullName>
    </submittedName>
</protein>
<feature type="region of interest" description="Disordered" evidence="1">
    <location>
        <begin position="1"/>
        <end position="20"/>
    </location>
</feature>
<gene>
    <name evidence="2" type="ORF">PCOR1329_LOCUS8985</name>
</gene>
<dbReference type="EMBL" id="CAUYUJ010002481">
    <property type="protein sequence ID" value="CAK0800966.1"/>
    <property type="molecule type" value="Genomic_DNA"/>
</dbReference>
<proteinExistence type="predicted"/>
<organism evidence="2 3">
    <name type="scientific">Prorocentrum cordatum</name>
    <dbReference type="NCBI Taxonomy" id="2364126"/>
    <lineage>
        <taxon>Eukaryota</taxon>
        <taxon>Sar</taxon>
        <taxon>Alveolata</taxon>
        <taxon>Dinophyceae</taxon>
        <taxon>Prorocentrales</taxon>
        <taxon>Prorocentraceae</taxon>
        <taxon>Prorocentrum</taxon>
    </lineage>
</organism>
<comment type="caution">
    <text evidence="2">The sequence shown here is derived from an EMBL/GenBank/DDBJ whole genome shotgun (WGS) entry which is preliminary data.</text>
</comment>
<evidence type="ECO:0000256" key="1">
    <source>
        <dbReference type="SAM" id="MobiDB-lite"/>
    </source>
</evidence>
<evidence type="ECO:0000313" key="2">
    <source>
        <dbReference type="EMBL" id="CAK0800966.1"/>
    </source>
</evidence>
<keyword evidence="3" id="KW-1185">Reference proteome</keyword>
<evidence type="ECO:0000313" key="3">
    <source>
        <dbReference type="Proteomes" id="UP001189429"/>
    </source>
</evidence>
<name>A0ABN9Q664_9DINO</name>
<reference evidence="2" key="1">
    <citation type="submission" date="2023-10" db="EMBL/GenBank/DDBJ databases">
        <authorList>
            <person name="Chen Y."/>
            <person name="Shah S."/>
            <person name="Dougan E. K."/>
            <person name="Thang M."/>
            <person name="Chan C."/>
        </authorList>
    </citation>
    <scope>NUCLEOTIDE SEQUENCE [LARGE SCALE GENOMIC DNA]</scope>
</reference>
<dbReference type="Proteomes" id="UP001189429">
    <property type="component" value="Unassembled WGS sequence"/>
</dbReference>